<evidence type="ECO:0000256" key="5">
    <source>
        <dbReference type="ARBA" id="ARBA00022884"/>
    </source>
</evidence>
<keyword evidence="8" id="KW-0687">Ribonucleoprotein</keyword>
<evidence type="ECO:0000313" key="12">
    <source>
        <dbReference type="Proteomes" id="UP000324832"/>
    </source>
</evidence>
<dbReference type="GO" id="GO:0008312">
    <property type="term" value="F:7S RNA binding"/>
    <property type="evidence" value="ECO:0007669"/>
    <property type="project" value="InterPro"/>
</dbReference>
<evidence type="ECO:0000256" key="7">
    <source>
        <dbReference type="ARBA" id="ARBA00023242"/>
    </source>
</evidence>
<dbReference type="AlphaFoldDB" id="A0A5E4R512"/>
<dbReference type="Gene3D" id="3.30.56.30">
    <property type="entry name" value="Signal recognition particle, SRP19-like subunit"/>
    <property type="match status" value="1"/>
</dbReference>
<dbReference type="InterPro" id="IPR036521">
    <property type="entry name" value="SRP19-like_sf"/>
</dbReference>
<gene>
    <name evidence="11" type="ORF">LSINAPIS_LOCUS14713</name>
</gene>
<keyword evidence="5" id="KW-0694">RNA-binding</keyword>
<evidence type="ECO:0000313" key="11">
    <source>
        <dbReference type="EMBL" id="VVD05104.1"/>
    </source>
</evidence>
<evidence type="ECO:0000256" key="6">
    <source>
        <dbReference type="ARBA" id="ARBA00023135"/>
    </source>
</evidence>
<evidence type="ECO:0000256" key="1">
    <source>
        <dbReference type="ARBA" id="ARBA00004496"/>
    </source>
</evidence>
<protein>
    <recommendedName>
        <fullName evidence="13">Signal recognition particle 19 kDa protein</fullName>
    </recommendedName>
</protein>
<dbReference type="SUPFAM" id="SSF69695">
    <property type="entry name" value="SRP19"/>
    <property type="match status" value="1"/>
</dbReference>
<keyword evidence="6" id="KW-0733">Signal recognition particle</keyword>
<dbReference type="PANTHER" id="PTHR17453:SF0">
    <property type="entry name" value="SIGNAL RECOGNITION PARTICLE 19 KDA PROTEIN"/>
    <property type="match status" value="1"/>
</dbReference>
<feature type="region of interest" description="Disordered" evidence="10">
    <location>
        <begin position="121"/>
        <end position="152"/>
    </location>
</feature>
<reference evidence="11 12" key="1">
    <citation type="submission" date="2017-07" db="EMBL/GenBank/DDBJ databases">
        <authorList>
            <person name="Talla V."/>
            <person name="Backstrom N."/>
        </authorList>
    </citation>
    <scope>NUCLEOTIDE SEQUENCE [LARGE SCALE GENOMIC DNA]</scope>
</reference>
<accession>A0A5E4R512</accession>
<organism evidence="11 12">
    <name type="scientific">Leptidea sinapis</name>
    <dbReference type="NCBI Taxonomy" id="189913"/>
    <lineage>
        <taxon>Eukaryota</taxon>
        <taxon>Metazoa</taxon>
        <taxon>Ecdysozoa</taxon>
        <taxon>Arthropoda</taxon>
        <taxon>Hexapoda</taxon>
        <taxon>Insecta</taxon>
        <taxon>Pterygota</taxon>
        <taxon>Neoptera</taxon>
        <taxon>Endopterygota</taxon>
        <taxon>Lepidoptera</taxon>
        <taxon>Glossata</taxon>
        <taxon>Ditrysia</taxon>
        <taxon>Papilionoidea</taxon>
        <taxon>Pieridae</taxon>
        <taxon>Dismorphiinae</taxon>
        <taxon>Leptidea</taxon>
    </lineage>
</organism>
<dbReference type="PANTHER" id="PTHR17453">
    <property type="entry name" value="SIGNAL RECOGNITION PARTICLE 19 KD PROTEIN"/>
    <property type="match status" value="1"/>
</dbReference>
<proteinExistence type="inferred from homology"/>
<keyword evidence="12" id="KW-1185">Reference proteome</keyword>
<evidence type="ECO:0000256" key="8">
    <source>
        <dbReference type="ARBA" id="ARBA00023274"/>
    </source>
</evidence>
<evidence type="ECO:0000256" key="10">
    <source>
        <dbReference type="SAM" id="MobiDB-lite"/>
    </source>
</evidence>
<name>A0A5E4R512_9NEOP</name>
<dbReference type="FunFam" id="3.30.56.30:FF:000002">
    <property type="entry name" value="Signal recognition particle 19kDa"/>
    <property type="match status" value="1"/>
</dbReference>
<comment type="subcellular location">
    <subcellularLocation>
        <location evidence="1">Cytoplasm</location>
    </subcellularLocation>
    <subcellularLocation>
        <location evidence="2">Nucleus</location>
        <location evidence="2">Nucleolus</location>
    </subcellularLocation>
</comment>
<evidence type="ECO:0008006" key="13">
    <source>
        <dbReference type="Google" id="ProtNLM"/>
    </source>
</evidence>
<evidence type="ECO:0000256" key="2">
    <source>
        <dbReference type="ARBA" id="ARBA00004604"/>
    </source>
</evidence>
<keyword evidence="4" id="KW-0963">Cytoplasm</keyword>
<feature type="compositionally biased region" description="Polar residues" evidence="10">
    <location>
        <begin position="128"/>
        <end position="144"/>
    </location>
</feature>
<dbReference type="GO" id="GO:0005730">
    <property type="term" value="C:nucleolus"/>
    <property type="evidence" value="ECO:0007669"/>
    <property type="project" value="UniProtKB-SubCell"/>
</dbReference>
<dbReference type="Proteomes" id="UP000324832">
    <property type="component" value="Unassembled WGS sequence"/>
</dbReference>
<comment type="similarity">
    <text evidence="3">Belongs to the SRP19 family.</text>
</comment>
<comment type="function">
    <text evidence="9">Component of the signal recognition particle (SRP) complex, a ribonucleoprotein complex that mediates the cotranslational targeting of secretory and membrane proteins to the endoplasmic reticulum (ER). Binds directly to 7SL RNA. Mediates binding of SRP54 to the SRP complex.</text>
</comment>
<dbReference type="GO" id="GO:0005786">
    <property type="term" value="C:signal recognition particle, endoplasmic reticulum targeting"/>
    <property type="evidence" value="ECO:0007669"/>
    <property type="project" value="UniProtKB-KW"/>
</dbReference>
<evidence type="ECO:0000256" key="3">
    <source>
        <dbReference type="ARBA" id="ARBA00008910"/>
    </source>
</evidence>
<dbReference type="Pfam" id="PF01922">
    <property type="entry name" value="SRP19"/>
    <property type="match status" value="1"/>
</dbReference>
<dbReference type="EMBL" id="FZQP02006931">
    <property type="protein sequence ID" value="VVD05104.1"/>
    <property type="molecule type" value="Genomic_DNA"/>
</dbReference>
<keyword evidence="7" id="KW-0539">Nucleus</keyword>
<dbReference type="GO" id="GO:0006617">
    <property type="term" value="P:SRP-dependent cotranslational protein targeting to membrane, signal sequence recognition"/>
    <property type="evidence" value="ECO:0007669"/>
    <property type="project" value="TreeGrafter"/>
</dbReference>
<sequence>MATNVVTPKKTWSPDKKHTDVERWICIYPAYINSKKTLAEGRRLPKSICVENPTYPEMRDVLLTTGLHIGVENKLYPREQSKEMMCRGRLRVEIKNDDGSPIKSEFVTRESVMKFIVESIPKLRTRQNRPVEQQPQTNQPSNTKSKGKKGRR</sequence>
<evidence type="ECO:0000256" key="9">
    <source>
        <dbReference type="ARBA" id="ARBA00045518"/>
    </source>
</evidence>
<dbReference type="InterPro" id="IPR002778">
    <property type="entry name" value="Signal_recog_particle_SRP19"/>
</dbReference>
<evidence type="ECO:0000256" key="4">
    <source>
        <dbReference type="ARBA" id="ARBA00022490"/>
    </source>
</evidence>